<protein>
    <submittedName>
        <fullName evidence="1">Uncharacterized protein</fullName>
    </submittedName>
</protein>
<name>A0A2Z4FP11_9DELT</name>
<gene>
    <name evidence="1" type="ORF">DN745_15270</name>
</gene>
<dbReference type="OrthoDB" id="5525494at2"/>
<sequence length="708" mass="77655">MHRTHRFVTNYRKCLLGGLLTLSILLMSGSTAQAYDYLEHSFLGDRACLDAQTRLAARIEAGDASYETMTRYLALGLVCPERWERRYCEDGYKQAEAGLNRLSGPPAESEEIAATFGDFVALPDHLSRYGPVRGLPRLGRFGLAFNTWKWLTADDGDAGGVIGAVAHKACQDSEMVPWRRVEADIEVTLNRFDKHGLEAVPGNLLSPLTHAPVPTGPSDPSAIYSFINPHYLDLVLRNHDHFGKYSFGAWLGFHSAAVSTARYTCEDLIDFSVDQLEDLADDMPEYSAIDWGGLSETIRAQRGCDMMRESVHKRLLEWQRRADPKLVAPVQSMLAALLADDAPQNAAPRRALLDGVSAATTSLVLEGVGLHFLQDGLAAGHMRTIRAKGQLEVVRYEHNSDNKNGVVALLQTRSGEYPFLAYGDTYMLGPQLLPSFVDCNWNELAHGTPSPRLVTNCLLQHQRGLLIATSSASLVDWALDGTLYEAPNAQPSGHRSSAGAARDDNCANPDALINFVCRTLPARATVTPGLETNSSEAISMRMQHGSIPVPPPPFAYQSLMIDIGLEATGDASQLGVHVNLLEELDSRANWLVSHSIGARTTLGDSNFNQISLDYAYSFHWRWAARFSIDARNSVFTGIKHLNVDPTFFAGLAPGVGMTLLPEGWTKLPLEMSLSYRLPLNFFSSDGGFFADDIIGGHWIIFGLGLAYM</sequence>
<dbReference type="AlphaFoldDB" id="A0A2Z4FP11"/>
<dbReference type="RefSeq" id="WP_111336154.1">
    <property type="nucleotide sequence ID" value="NZ_CP030032.1"/>
</dbReference>
<keyword evidence="2" id="KW-1185">Reference proteome</keyword>
<dbReference type="KEGG" id="bsed:DN745_15270"/>
<evidence type="ECO:0000313" key="1">
    <source>
        <dbReference type="EMBL" id="AWV90610.1"/>
    </source>
</evidence>
<dbReference type="EMBL" id="CP030032">
    <property type="protein sequence ID" value="AWV90610.1"/>
    <property type="molecule type" value="Genomic_DNA"/>
</dbReference>
<accession>A0A2Z4FP11</accession>
<dbReference type="Proteomes" id="UP000249799">
    <property type="component" value="Chromosome"/>
</dbReference>
<reference evidence="1 2" key="1">
    <citation type="submission" date="2018-06" db="EMBL/GenBank/DDBJ databases">
        <title>Lujinxingia sediminis gen. nov. sp. nov., a new facultative anaerobic member of the class Deltaproteobacteria, and proposal of Lujinxingaceae fam. nov.</title>
        <authorList>
            <person name="Guo L.-Y."/>
            <person name="Li C.-M."/>
            <person name="Wang S."/>
            <person name="Du Z.-J."/>
        </authorList>
    </citation>
    <scope>NUCLEOTIDE SEQUENCE [LARGE SCALE GENOMIC DNA]</scope>
    <source>
        <strain evidence="1 2">FA350</strain>
    </source>
</reference>
<organism evidence="1 2">
    <name type="scientific">Bradymonas sediminis</name>
    <dbReference type="NCBI Taxonomy" id="1548548"/>
    <lineage>
        <taxon>Bacteria</taxon>
        <taxon>Deltaproteobacteria</taxon>
        <taxon>Bradymonadales</taxon>
        <taxon>Bradymonadaceae</taxon>
        <taxon>Bradymonas</taxon>
    </lineage>
</organism>
<proteinExistence type="predicted"/>
<evidence type="ECO:0000313" key="2">
    <source>
        <dbReference type="Proteomes" id="UP000249799"/>
    </source>
</evidence>